<feature type="compositionally biased region" description="Low complexity" evidence="1">
    <location>
        <begin position="156"/>
        <end position="167"/>
    </location>
</feature>
<reference evidence="2 3" key="1">
    <citation type="journal article" date="2018" name="Sci. Rep.">
        <title>Comparative genomics provides insights into the lifestyle and reveals functional heterogeneity of dark septate endophytic fungi.</title>
        <authorList>
            <person name="Knapp D.G."/>
            <person name="Nemeth J.B."/>
            <person name="Barry K."/>
            <person name="Hainaut M."/>
            <person name="Henrissat B."/>
            <person name="Johnson J."/>
            <person name="Kuo A."/>
            <person name="Lim J.H.P."/>
            <person name="Lipzen A."/>
            <person name="Nolan M."/>
            <person name="Ohm R.A."/>
            <person name="Tamas L."/>
            <person name="Grigoriev I.V."/>
            <person name="Spatafora J.W."/>
            <person name="Nagy L.G."/>
            <person name="Kovacs G.M."/>
        </authorList>
    </citation>
    <scope>NUCLEOTIDE SEQUENCE [LARGE SCALE GENOMIC DNA]</scope>
    <source>
        <strain evidence="2 3">DSE2036</strain>
    </source>
</reference>
<feature type="compositionally biased region" description="Polar residues" evidence="1">
    <location>
        <begin position="565"/>
        <end position="575"/>
    </location>
</feature>
<feature type="compositionally biased region" description="Basic and acidic residues" evidence="1">
    <location>
        <begin position="520"/>
        <end position="552"/>
    </location>
</feature>
<accession>A0A2V1DL40</accession>
<feature type="region of interest" description="Disordered" evidence="1">
    <location>
        <begin position="631"/>
        <end position="654"/>
    </location>
</feature>
<dbReference type="AlphaFoldDB" id="A0A2V1DL40"/>
<feature type="region of interest" description="Disordered" evidence="1">
    <location>
        <begin position="90"/>
        <end position="594"/>
    </location>
</feature>
<feature type="compositionally biased region" description="Polar residues" evidence="1">
    <location>
        <begin position="245"/>
        <end position="271"/>
    </location>
</feature>
<feature type="compositionally biased region" description="Polar residues" evidence="1">
    <location>
        <begin position="279"/>
        <end position="288"/>
    </location>
</feature>
<name>A0A2V1DL40_9PLEO</name>
<feature type="compositionally biased region" description="Low complexity" evidence="1">
    <location>
        <begin position="447"/>
        <end position="465"/>
    </location>
</feature>
<feature type="compositionally biased region" description="Low complexity" evidence="1">
    <location>
        <begin position="481"/>
        <end position="501"/>
    </location>
</feature>
<dbReference type="Proteomes" id="UP000244855">
    <property type="component" value="Unassembled WGS sequence"/>
</dbReference>
<proteinExistence type="predicted"/>
<feature type="compositionally biased region" description="Polar residues" evidence="1">
    <location>
        <begin position="315"/>
        <end position="324"/>
    </location>
</feature>
<evidence type="ECO:0000313" key="2">
    <source>
        <dbReference type="EMBL" id="PVH98830.1"/>
    </source>
</evidence>
<feature type="compositionally biased region" description="Polar residues" evidence="1">
    <location>
        <begin position="351"/>
        <end position="361"/>
    </location>
</feature>
<gene>
    <name evidence="2" type="ORF">DM02DRAFT_673117</name>
</gene>
<evidence type="ECO:0000256" key="1">
    <source>
        <dbReference type="SAM" id="MobiDB-lite"/>
    </source>
</evidence>
<feature type="compositionally biased region" description="Polar residues" evidence="1">
    <location>
        <begin position="412"/>
        <end position="425"/>
    </location>
</feature>
<evidence type="ECO:0000313" key="3">
    <source>
        <dbReference type="Proteomes" id="UP000244855"/>
    </source>
</evidence>
<feature type="compositionally biased region" description="Low complexity" evidence="1">
    <location>
        <begin position="325"/>
        <end position="341"/>
    </location>
</feature>
<dbReference type="EMBL" id="KZ805405">
    <property type="protein sequence ID" value="PVH98830.1"/>
    <property type="molecule type" value="Genomic_DNA"/>
</dbReference>
<sequence length="789" mass="85180">MSTLTPTEAGGALSLATVPQNDHPDHAALIPRSAHQDMEHDAMQSSILLDTSTYRNVNIAIPLDNPSSLSMELTHDGKVTELVARFETYNETEHSDGHRSRNSSLETVYPDSEDRDDSLSPLIPDPVAEIESASEMLPSPDVETRRQRKPLPSEWTQSTQTTPPTRRGAPKLQTELRSSEREKRKSAQSTSPPKTIRGARVSVDYGKSSSFLTKEKSKPTSPSSSTPCTPRSRLARKESKPKLTSLPQSPLRGQTGSPLHLTGSSSKTVSSLGHRRSDSLQSTGNTEYLSVRQPQKALDGQENTLKLRAPKLSLTIPSGLNDHNSSSASGSASTPSSGSPTRSKIPRIPTKHSTLQSSPKTRATLRTKPAAKRMAEKQSVSPTEQVRTSEKKDVQGVPQPKTPPVVRHVKTVDSTGATPIITQESLAKRERQPDTRTLVRSYLTQLPDQTPSTNTTSPSSVTPQPDLEEVVGKMLSESVASDHGGSPSMSSSSGKATTSDDTALRDPAVIYSRKKSTGSESKESSHDRESIQDAARTSKEVISDESPVRGRIIDQAPHGRKQTHSQHSLASSTLSDLRATAPEFVPSEPSPSAPASTVLPFDPFALDTYGVPWLYHMYPVSLPKSFQWFKSPRKSKTAPRARKHGTSNTSTSPQKVLAELQKFADEPDADSSASGQALPFAAQLEEIDRSVKGQTLPVSPARKGRRTFRSLHRGAGNGLYDDSYRGHHLGSGIPIDQTAPFPDPIPPSGNAMHVGHVVEKSKPGCGSAVLETSAEWIGGRSCHGCEPDH</sequence>
<keyword evidence="3" id="KW-1185">Reference proteome</keyword>
<feature type="compositionally biased region" description="Basic residues" evidence="1">
    <location>
        <begin position="631"/>
        <end position="645"/>
    </location>
</feature>
<protein>
    <submittedName>
        <fullName evidence="2">Uncharacterized protein</fullName>
    </submittedName>
</protein>
<feature type="compositionally biased region" description="Low complexity" evidence="1">
    <location>
        <begin position="219"/>
        <end position="232"/>
    </location>
</feature>
<organism evidence="2 3">
    <name type="scientific">Periconia macrospinosa</name>
    <dbReference type="NCBI Taxonomy" id="97972"/>
    <lineage>
        <taxon>Eukaryota</taxon>
        <taxon>Fungi</taxon>
        <taxon>Dikarya</taxon>
        <taxon>Ascomycota</taxon>
        <taxon>Pezizomycotina</taxon>
        <taxon>Dothideomycetes</taxon>
        <taxon>Pleosporomycetidae</taxon>
        <taxon>Pleosporales</taxon>
        <taxon>Massarineae</taxon>
        <taxon>Periconiaceae</taxon>
        <taxon>Periconia</taxon>
    </lineage>
</organism>
<dbReference type="OrthoDB" id="3795043at2759"/>